<sequence length="129" mass="13981">MAVSDTVLSAVHVAAKAAADKLSEDIVAIDVSSRLPFADAFLLASADTDRQVKAVVSAVEDELRELGFSVQRREGLEAASWVAVEADGLMVHVFQPEERHYYGLERLWKDCPRIDISADIQSIPAAVTA</sequence>
<dbReference type="PANTHER" id="PTHR21043">
    <property type="entry name" value="IOJAP SUPERFAMILY ORTHOLOG"/>
    <property type="match status" value="1"/>
</dbReference>
<dbReference type="PANTHER" id="PTHR21043:SF0">
    <property type="entry name" value="MITOCHONDRIAL ASSEMBLY OF RIBOSOMAL LARGE SUBUNIT PROTEIN 1"/>
    <property type="match status" value="1"/>
</dbReference>
<dbReference type="Proteomes" id="UP001211044">
    <property type="component" value="Chromosome"/>
</dbReference>
<dbReference type="RefSeq" id="WP_048707424.1">
    <property type="nucleotide sequence ID" value="NZ_CP116394.1"/>
</dbReference>
<dbReference type="Pfam" id="PF02410">
    <property type="entry name" value="RsfS"/>
    <property type="match status" value="1"/>
</dbReference>
<comment type="similarity">
    <text evidence="1 2">Belongs to the Iojap/RsfS family.</text>
</comment>
<comment type="subunit">
    <text evidence="2">Interacts with ribosomal protein uL14 (rplN).</text>
</comment>
<comment type="function">
    <text evidence="2">Functions as a ribosomal silencing factor. Interacts with ribosomal protein uL14 (rplN), blocking formation of intersubunit bridge B8. Prevents association of the 30S and 50S ribosomal subunits and the formation of functional ribosomes, thus repressing translation.</text>
</comment>
<dbReference type="GO" id="GO:0017148">
    <property type="term" value="P:negative regulation of translation"/>
    <property type="evidence" value="ECO:0007669"/>
    <property type="project" value="UniProtKB-UniRule"/>
</dbReference>
<dbReference type="InterPro" id="IPR004394">
    <property type="entry name" value="Iojap/RsfS/C7orf30"/>
</dbReference>
<dbReference type="HAMAP" id="MF_01477">
    <property type="entry name" value="Iojap_RsfS"/>
    <property type="match status" value="1"/>
</dbReference>
<dbReference type="KEGG" id="wne:PIG85_06180"/>
<organism evidence="3 4">
    <name type="scientific">Winkia neuii subsp. anitrata</name>
    <dbReference type="NCBI Taxonomy" id="29318"/>
    <lineage>
        <taxon>Bacteria</taxon>
        <taxon>Bacillati</taxon>
        <taxon>Actinomycetota</taxon>
        <taxon>Actinomycetes</taxon>
        <taxon>Actinomycetales</taxon>
        <taxon>Actinomycetaceae</taxon>
        <taxon>Winkia</taxon>
    </lineage>
</organism>
<name>A0AB38XLM9_9ACTO</name>
<dbReference type="GO" id="GO:0042256">
    <property type="term" value="P:cytosolic ribosome assembly"/>
    <property type="evidence" value="ECO:0007669"/>
    <property type="project" value="UniProtKB-UniRule"/>
</dbReference>
<keyword evidence="2" id="KW-0810">Translation regulation</keyword>
<evidence type="ECO:0000313" key="4">
    <source>
        <dbReference type="Proteomes" id="UP001211044"/>
    </source>
</evidence>
<dbReference type="NCBIfam" id="TIGR00090">
    <property type="entry name" value="rsfS_iojap_ybeB"/>
    <property type="match status" value="1"/>
</dbReference>
<comment type="subcellular location">
    <subcellularLocation>
        <location evidence="2">Cytoplasm</location>
    </subcellularLocation>
</comment>
<evidence type="ECO:0000256" key="1">
    <source>
        <dbReference type="ARBA" id="ARBA00010574"/>
    </source>
</evidence>
<protein>
    <recommendedName>
        <fullName evidence="2">Ribosomal silencing factor RsfS</fullName>
    </recommendedName>
</protein>
<gene>
    <name evidence="2 3" type="primary">rsfS</name>
    <name evidence="3" type="ORF">PIG85_06180</name>
</gene>
<dbReference type="GO" id="GO:0005737">
    <property type="term" value="C:cytoplasm"/>
    <property type="evidence" value="ECO:0007669"/>
    <property type="project" value="UniProtKB-SubCell"/>
</dbReference>
<dbReference type="EMBL" id="CP116394">
    <property type="protein sequence ID" value="WCE45255.1"/>
    <property type="molecule type" value="Genomic_DNA"/>
</dbReference>
<evidence type="ECO:0000256" key="2">
    <source>
        <dbReference type="HAMAP-Rule" id="MF_01477"/>
    </source>
</evidence>
<keyword evidence="2" id="KW-0963">Cytoplasm</keyword>
<dbReference type="GO" id="GO:0090071">
    <property type="term" value="P:negative regulation of ribosome biogenesis"/>
    <property type="evidence" value="ECO:0007669"/>
    <property type="project" value="UniProtKB-UniRule"/>
</dbReference>
<reference evidence="3" key="1">
    <citation type="submission" date="2023-01" db="EMBL/GenBank/DDBJ databases">
        <title>Comparative Genomic Analysis of the Clinically-Derived Winkia Strain NY0527 Provides Evidence into the Taxonomic Reassignment of Winkia neuii and Characterizes Their Virulence Traits.</title>
        <authorList>
            <person name="Cai X."/>
            <person name="Peng Y."/>
            <person name="Li M."/>
            <person name="Qiu Y."/>
            <person name="Wang Y."/>
            <person name="Xu L."/>
            <person name="Hou Q."/>
        </authorList>
    </citation>
    <scope>NUCLEOTIDE SEQUENCE</scope>
    <source>
        <strain evidence="3">NY0527</strain>
    </source>
</reference>
<evidence type="ECO:0000313" key="3">
    <source>
        <dbReference type="EMBL" id="WCE45255.1"/>
    </source>
</evidence>
<dbReference type="GO" id="GO:0043023">
    <property type="term" value="F:ribosomal large subunit binding"/>
    <property type="evidence" value="ECO:0007669"/>
    <property type="project" value="TreeGrafter"/>
</dbReference>
<dbReference type="SUPFAM" id="SSF81301">
    <property type="entry name" value="Nucleotidyltransferase"/>
    <property type="match status" value="1"/>
</dbReference>
<keyword evidence="2" id="KW-0678">Repressor</keyword>
<proteinExistence type="inferred from homology"/>
<dbReference type="AlphaFoldDB" id="A0AB38XLM9"/>
<dbReference type="Gene3D" id="3.30.460.10">
    <property type="entry name" value="Beta Polymerase, domain 2"/>
    <property type="match status" value="1"/>
</dbReference>
<dbReference type="InterPro" id="IPR043519">
    <property type="entry name" value="NT_sf"/>
</dbReference>
<accession>A0AB38XLM9</accession>